<dbReference type="SUPFAM" id="SSF111369">
    <property type="entry name" value="HlyD-like secretion proteins"/>
    <property type="match status" value="2"/>
</dbReference>
<evidence type="ECO:0000256" key="1">
    <source>
        <dbReference type="SAM" id="Coils"/>
    </source>
</evidence>
<evidence type="ECO:0000313" key="3">
    <source>
        <dbReference type="EMBL" id="MBI6629320.1"/>
    </source>
</evidence>
<dbReference type="PANTHER" id="PTHR30469:SF15">
    <property type="entry name" value="HLYD FAMILY OF SECRETION PROTEINS"/>
    <property type="match status" value="1"/>
</dbReference>
<feature type="coiled-coil region" evidence="1">
    <location>
        <begin position="133"/>
        <end position="160"/>
    </location>
</feature>
<dbReference type="Pfam" id="PF25917">
    <property type="entry name" value="BSH_RND"/>
    <property type="match status" value="1"/>
</dbReference>
<organism evidence="3 4">
    <name type="scientific">Pontibaca salina</name>
    <dbReference type="NCBI Taxonomy" id="2795731"/>
    <lineage>
        <taxon>Bacteria</taxon>
        <taxon>Pseudomonadati</taxon>
        <taxon>Pseudomonadota</taxon>
        <taxon>Alphaproteobacteria</taxon>
        <taxon>Rhodobacterales</taxon>
        <taxon>Roseobacteraceae</taxon>
        <taxon>Pontibaca</taxon>
    </lineage>
</organism>
<sequence length="485" mass="51742">MRFLRQSLFGVFLAGVTLALLLYAGQVVISAIQTRLGAAPQTPPARERVFAVNLQTATSATATPILHAYGAVQSRRTLELRAAVGGRVIELADAFEEGGVVRKGKVLLRIDPADTQAALDRAESDLMDAGFEVRDAERGLELARAELAAAQDQAKLRERAAARQNDLQERGVGSAALVETADLAASAARLAVLSRRQAVAQAEARVDQAATRQARAEIALDEARRQLDETTLTAGFDGTLSEVRLVEGRLVTPNEQLALLVDTDALEVAFRVSTAQYARLLDDTGRLIAAPVAITLDAAGVEFMATGKISRDSAATGEGQSGRLIFARLEDARGFKPGDFVTVAVQEPPLDNVVRLPASSYDAASGTVLVLDGEDRLRALAVTLLRRQGDEVLLRGAGLAGQEVVIGRTPLLGEGIRVRPLRDEAALGDEQVMLDLTEERRAELVALVQGDGTLPDEARARLLAQLDAARVPVALIRRIENRRGG</sequence>
<dbReference type="RefSeq" id="WP_198685345.1">
    <property type="nucleotide sequence ID" value="NZ_JAEIJD010000003.1"/>
</dbReference>
<dbReference type="PANTHER" id="PTHR30469">
    <property type="entry name" value="MULTIDRUG RESISTANCE PROTEIN MDTA"/>
    <property type="match status" value="1"/>
</dbReference>
<name>A0A934LZT5_9RHOB</name>
<dbReference type="GO" id="GO:0015562">
    <property type="term" value="F:efflux transmembrane transporter activity"/>
    <property type="evidence" value="ECO:0007669"/>
    <property type="project" value="TreeGrafter"/>
</dbReference>
<dbReference type="InterPro" id="IPR058625">
    <property type="entry name" value="MdtA-like_BSH"/>
</dbReference>
<accession>A0A934LZT5</accession>
<dbReference type="Gene3D" id="2.40.30.170">
    <property type="match status" value="1"/>
</dbReference>
<gene>
    <name evidence="3" type="ORF">JAO82_05430</name>
</gene>
<dbReference type="EMBL" id="JAEIJD010000003">
    <property type="protein sequence ID" value="MBI6629320.1"/>
    <property type="molecule type" value="Genomic_DNA"/>
</dbReference>
<dbReference type="AlphaFoldDB" id="A0A934LZT5"/>
<evidence type="ECO:0000259" key="2">
    <source>
        <dbReference type="Pfam" id="PF25917"/>
    </source>
</evidence>
<feature type="domain" description="Multidrug resistance protein MdtA-like barrel-sandwich hybrid" evidence="2">
    <location>
        <begin position="76"/>
        <end position="262"/>
    </location>
</feature>
<dbReference type="Gene3D" id="2.40.50.100">
    <property type="match status" value="1"/>
</dbReference>
<keyword evidence="1" id="KW-0175">Coiled coil</keyword>
<dbReference type="GO" id="GO:1990281">
    <property type="term" value="C:efflux pump complex"/>
    <property type="evidence" value="ECO:0007669"/>
    <property type="project" value="TreeGrafter"/>
</dbReference>
<dbReference type="Gene3D" id="1.10.287.470">
    <property type="entry name" value="Helix hairpin bin"/>
    <property type="match status" value="1"/>
</dbReference>
<keyword evidence="4" id="KW-1185">Reference proteome</keyword>
<evidence type="ECO:0000313" key="4">
    <source>
        <dbReference type="Proteomes" id="UP000613255"/>
    </source>
</evidence>
<protein>
    <submittedName>
        <fullName evidence="3">HlyD family efflux transporter periplasmic adaptor subunit</fullName>
    </submittedName>
</protein>
<proteinExistence type="predicted"/>
<feature type="coiled-coil region" evidence="1">
    <location>
        <begin position="199"/>
        <end position="233"/>
    </location>
</feature>
<comment type="caution">
    <text evidence="3">The sequence shown here is derived from an EMBL/GenBank/DDBJ whole genome shotgun (WGS) entry which is preliminary data.</text>
</comment>
<reference evidence="3" key="1">
    <citation type="submission" date="2020-12" db="EMBL/GenBank/DDBJ databases">
        <title>Pontibaca salina gen. nov., sp. nov., isolated from marine sediment.</title>
        <authorList>
            <person name="Bo J."/>
            <person name="Wang S."/>
            <person name="Song X."/>
            <person name="Du Z."/>
        </authorList>
    </citation>
    <scope>NUCLEOTIDE SEQUENCE</scope>
    <source>
        <strain evidence="3">S1109L</strain>
    </source>
</reference>
<dbReference type="Proteomes" id="UP000613255">
    <property type="component" value="Unassembled WGS sequence"/>
</dbReference>